<evidence type="ECO:0000256" key="1">
    <source>
        <dbReference type="ARBA" id="ARBA00022801"/>
    </source>
</evidence>
<name>A0A934KG78_9BACT</name>
<dbReference type="GO" id="GO:0006152">
    <property type="term" value="P:purine nucleoside catabolic process"/>
    <property type="evidence" value="ECO:0007669"/>
    <property type="project" value="TreeGrafter"/>
</dbReference>
<evidence type="ECO:0000256" key="3">
    <source>
        <dbReference type="SAM" id="MobiDB-lite"/>
    </source>
</evidence>
<dbReference type="InterPro" id="IPR023186">
    <property type="entry name" value="IUNH"/>
</dbReference>
<evidence type="ECO:0000259" key="4">
    <source>
        <dbReference type="Pfam" id="PF01156"/>
    </source>
</evidence>
<dbReference type="InterPro" id="IPR036452">
    <property type="entry name" value="Ribo_hydro-like"/>
</dbReference>
<keyword evidence="2" id="KW-0326">Glycosidase</keyword>
<dbReference type="Pfam" id="PF01156">
    <property type="entry name" value="IU_nuc_hydro"/>
    <property type="match status" value="1"/>
</dbReference>
<reference evidence="5 6" key="1">
    <citation type="submission" date="2020-10" db="EMBL/GenBank/DDBJ databases">
        <title>Ca. Dormibacterota MAGs.</title>
        <authorList>
            <person name="Montgomery K."/>
        </authorList>
    </citation>
    <scope>NUCLEOTIDE SEQUENCE [LARGE SCALE GENOMIC DNA]</scope>
    <source>
        <strain evidence="5">SC8811_S16_3</strain>
    </source>
</reference>
<evidence type="ECO:0000313" key="5">
    <source>
        <dbReference type="EMBL" id="MBJ7603017.1"/>
    </source>
</evidence>
<organism evidence="5 6">
    <name type="scientific">Candidatus Dormiibacter inghamiae</name>
    <dbReference type="NCBI Taxonomy" id="3127013"/>
    <lineage>
        <taxon>Bacteria</taxon>
        <taxon>Bacillati</taxon>
        <taxon>Candidatus Dormiibacterota</taxon>
        <taxon>Candidatus Dormibacteria</taxon>
        <taxon>Candidatus Dormibacterales</taxon>
        <taxon>Candidatus Dormibacteraceae</taxon>
        <taxon>Candidatus Dormiibacter</taxon>
    </lineage>
</organism>
<dbReference type="PANTHER" id="PTHR12304">
    <property type="entry name" value="INOSINE-URIDINE PREFERRING NUCLEOSIDE HYDROLASE"/>
    <property type="match status" value="1"/>
</dbReference>
<dbReference type="SUPFAM" id="SSF53590">
    <property type="entry name" value="Nucleoside hydrolase"/>
    <property type="match status" value="1"/>
</dbReference>
<dbReference type="CDD" id="cd02650">
    <property type="entry name" value="nuc_hydro_CaPnhB"/>
    <property type="match status" value="1"/>
</dbReference>
<dbReference type="Gene3D" id="3.90.245.10">
    <property type="entry name" value="Ribonucleoside hydrolase-like"/>
    <property type="match status" value="1"/>
</dbReference>
<evidence type="ECO:0000313" key="6">
    <source>
        <dbReference type="Proteomes" id="UP000620075"/>
    </source>
</evidence>
<dbReference type="EMBL" id="JAEKNQ010000030">
    <property type="protein sequence ID" value="MBJ7603017.1"/>
    <property type="molecule type" value="Genomic_DNA"/>
</dbReference>
<dbReference type="InterPro" id="IPR001910">
    <property type="entry name" value="Inosine/uridine_hydrolase_dom"/>
</dbReference>
<evidence type="ECO:0000256" key="2">
    <source>
        <dbReference type="ARBA" id="ARBA00023295"/>
    </source>
</evidence>
<dbReference type="Proteomes" id="UP000620075">
    <property type="component" value="Unassembled WGS sequence"/>
</dbReference>
<proteinExistence type="predicted"/>
<feature type="domain" description="Inosine/uridine-preferring nucleoside hydrolase" evidence="4">
    <location>
        <begin position="3"/>
        <end position="299"/>
    </location>
</feature>
<dbReference type="GO" id="GO:0008477">
    <property type="term" value="F:purine nucleosidase activity"/>
    <property type="evidence" value="ECO:0007669"/>
    <property type="project" value="TreeGrafter"/>
</dbReference>
<sequence length="306" mass="32858">MPVLLDCDTGIDDALAILYLANSGLCDLVAVGSVHGNVTALTGARNTIRVLDVAGLSGIPVVVGADRPLAQPVDISAHIHGDDGLGNTSQPVPSAEPTQGEAAQQIIRLARERPGELTLLAIGPLTNLGLALLLDPDLPKLIPHVVVMGGAAVAPGNVTTHAEANIWHDPEAADLVFTAGWPVTMVGLDVTMKALLSEADQKRIEHSQRDTARFCWDILQFYLDRYQEFMGLRTCALHDPLAAGIALDRSFATYRKTQLRVELRGERTRGMTVADLRPGRQAEGPVELALEVDAEAFRERFLDTIC</sequence>
<dbReference type="AlphaFoldDB" id="A0A934KG78"/>
<gene>
    <name evidence="5" type="ORF">JF888_07485</name>
</gene>
<comment type="caution">
    <text evidence="5">The sequence shown here is derived from an EMBL/GenBank/DDBJ whole genome shotgun (WGS) entry which is preliminary data.</text>
</comment>
<protein>
    <submittedName>
        <fullName evidence="5">Nucleoside hydrolase</fullName>
    </submittedName>
</protein>
<dbReference type="PANTHER" id="PTHR12304:SF4">
    <property type="entry name" value="URIDINE NUCLEOSIDASE"/>
    <property type="match status" value="1"/>
</dbReference>
<dbReference type="GO" id="GO:0005829">
    <property type="term" value="C:cytosol"/>
    <property type="evidence" value="ECO:0007669"/>
    <property type="project" value="TreeGrafter"/>
</dbReference>
<keyword evidence="1 5" id="KW-0378">Hydrolase</keyword>
<accession>A0A934KG78</accession>
<feature type="region of interest" description="Disordered" evidence="3">
    <location>
        <begin position="80"/>
        <end position="101"/>
    </location>
</feature>